<proteinExistence type="predicted"/>
<accession>A0ACB8FBF1</accession>
<protein>
    <submittedName>
        <fullName evidence="1">Uncharacterized protein</fullName>
    </submittedName>
</protein>
<sequence>MKNYSMIFNTQSVSVWIQRAHFYKVYSSLFRLPLLGRKSLLQRSFNSDWNIRGKRKHVRICGFPNDSFSGPNPAKITNPEGPLELTGHTVVTADFSHSDLSATSIFEMGLWFFSLLLKRNNNSPLSTR</sequence>
<organism evidence="1 2">
    <name type="scientific">Sphaerodactylus townsendi</name>
    <dbReference type="NCBI Taxonomy" id="933632"/>
    <lineage>
        <taxon>Eukaryota</taxon>
        <taxon>Metazoa</taxon>
        <taxon>Chordata</taxon>
        <taxon>Craniata</taxon>
        <taxon>Vertebrata</taxon>
        <taxon>Euteleostomi</taxon>
        <taxon>Lepidosauria</taxon>
        <taxon>Squamata</taxon>
        <taxon>Bifurcata</taxon>
        <taxon>Gekkota</taxon>
        <taxon>Sphaerodactylidae</taxon>
        <taxon>Sphaerodactylus</taxon>
    </lineage>
</organism>
<evidence type="ECO:0000313" key="1">
    <source>
        <dbReference type="EMBL" id="KAH8002555.1"/>
    </source>
</evidence>
<gene>
    <name evidence="1" type="ORF">K3G42_025761</name>
</gene>
<reference evidence="1" key="1">
    <citation type="submission" date="2021-08" db="EMBL/GenBank/DDBJ databases">
        <title>The first chromosome-level gecko genome reveals the dynamic sex chromosomes of Neotropical dwarf geckos (Sphaerodactylidae: Sphaerodactylus).</title>
        <authorList>
            <person name="Pinto B.J."/>
            <person name="Keating S.E."/>
            <person name="Gamble T."/>
        </authorList>
    </citation>
    <scope>NUCLEOTIDE SEQUENCE</scope>
    <source>
        <strain evidence="1">TG3544</strain>
    </source>
</reference>
<evidence type="ECO:0000313" key="2">
    <source>
        <dbReference type="Proteomes" id="UP000827872"/>
    </source>
</evidence>
<keyword evidence="2" id="KW-1185">Reference proteome</keyword>
<dbReference type="EMBL" id="CM037621">
    <property type="protein sequence ID" value="KAH8002555.1"/>
    <property type="molecule type" value="Genomic_DNA"/>
</dbReference>
<comment type="caution">
    <text evidence="1">The sequence shown here is derived from an EMBL/GenBank/DDBJ whole genome shotgun (WGS) entry which is preliminary data.</text>
</comment>
<dbReference type="Proteomes" id="UP000827872">
    <property type="component" value="Linkage Group LG08"/>
</dbReference>
<name>A0ACB8FBF1_9SAUR</name>